<reference evidence="2" key="1">
    <citation type="journal article" date="2008" name="Nat. Genet.">
        <title>The Pristionchus pacificus genome provides a unique perspective on nematode lifestyle and parasitism.</title>
        <authorList>
            <person name="Dieterich C."/>
            <person name="Clifton S.W."/>
            <person name="Schuster L.N."/>
            <person name="Chinwalla A."/>
            <person name="Delehaunty K."/>
            <person name="Dinkelacker I."/>
            <person name="Fulton L."/>
            <person name="Fulton R."/>
            <person name="Godfrey J."/>
            <person name="Minx P."/>
            <person name="Mitreva M."/>
            <person name="Roeseler W."/>
            <person name="Tian H."/>
            <person name="Witte H."/>
            <person name="Yang S.P."/>
            <person name="Wilson R.K."/>
            <person name="Sommer R.J."/>
        </authorList>
    </citation>
    <scope>NUCLEOTIDE SEQUENCE [LARGE SCALE GENOMIC DNA]</scope>
    <source>
        <strain evidence="2">PS312</strain>
    </source>
</reference>
<dbReference type="AlphaFoldDB" id="A0A2A6CRD5"/>
<dbReference type="InterPro" id="IPR019428">
    <property type="entry name" value="7TM_GPCR_serpentine_rcpt_Str"/>
</dbReference>
<keyword evidence="2" id="KW-1185">Reference proteome</keyword>
<sequence>VGRVSAYTDFCYGTLLLSVLLNGMLARVANRRHDRIGFYRYFTFAFVVIDVSYSLAFAIVQPFCFSAPNILVYFSTAPWNDRFTLVRVSLSIRVSMQIWLALFSAVIFCVSSSFVYRYGLLCRPFLVSMFEQPRRCLITAMFLTFMNGVWICNYNFLIFHDSQEVRNEVQLLFGTEYNSEFDNAYMLIVDLNIFCGWRIHVTVKTAAMSNRLKKMHRKALKMLIAQPLAHLLALFPIFNPIIVIYFTDDYKRYLLGQSTSQPQSSNKTELRDMHSVAGSRHFMPI</sequence>
<dbReference type="EnsemblMetazoa" id="PPA37877.1">
    <property type="protein sequence ID" value="PPA37877.1"/>
    <property type="gene ID" value="WBGene00276246"/>
</dbReference>
<accession>A0A8R1YW98</accession>
<dbReference type="PANTHER" id="PTHR46178:SF9">
    <property type="entry name" value="SEVEN TM RECEPTOR"/>
    <property type="match status" value="1"/>
</dbReference>
<gene>
    <name evidence="1" type="primary">WBGene00276246</name>
</gene>
<proteinExistence type="predicted"/>
<reference evidence="1" key="2">
    <citation type="submission" date="2022-06" db="UniProtKB">
        <authorList>
            <consortium name="EnsemblMetazoa"/>
        </authorList>
    </citation>
    <scope>IDENTIFICATION</scope>
    <source>
        <strain evidence="1">PS312</strain>
    </source>
</reference>
<organism evidence="1 2">
    <name type="scientific">Pristionchus pacificus</name>
    <name type="common">Parasitic nematode worm</name>
    <dbReference type="NCBI Taxonomy" id="54126"/>
    <lineage>
        <taxon>Eukaryota</taxon>
        <taxon>Metazoa</taxon>
        <taxon>Ecdysozoa</taxon>
        <taxon>Nematoda</taxon>
        <taxon>Chromadorea</taxon>
        <taxon>Rhabditida</taxon>
        <taxon>Rhabditina</taxon>
        <taxon>Diplogasteromorpha</taxon>
        <taxon>Diplogasteroidea</taxon>
        <taxon>Neodiplogasteridae</taxon>
        <taxon>Pristionchus</taxon>
    </lineage>
</organism>
<protein>
    <submittedName>
        <fullName evidence="1">G protein-coupled receptor</fullName>
    </submittedName>
</protein>
<evidence type="ECO:0000313" key="2">
    <source>
        <dbReference type="Proteomes" id="UP000005239"/>
    </source>
</evidence>
<dbReference type="SUPFAM" id="SSF81321">
    <property type="entry name" value="Family A G protein-coupled receptor-like"/>
    <property type="match status" value="1"/>
</dbReference>
<accession>A0A2A6CRD5</accession>
<dbReference type="OrthoDB" id="5792363at2759"/>
<dbReference type="Pfam" id="PF10326">
    <property type="entry name" value="7TM_GPCR_Str"/>
    <property type="match status" value="1"/>
</dbReference>
<name>A0A2A6CRD5_PRIPA</name>
<dbReference type="PANTHER" id="PTHR46178">
    <property type="entry name" value="SEVEN TM RECEPTOR"/>
    <property type="match status" value="1"/>
</dbReference>
<evidence type="ECO:0000313" key="1">
    <source>
        <dbReference type="EnsemblMetazoa" id="PPA37877.1"/>
    </source>
</evidence>
<dbReference type="Proteomes" id="UP000005239">
    <property type="component" value="Unassembled WGS sequence"/>
</dbReference>